<dbReference type="Gene3D" id="3.40.50.12780">
    <property type="entry name" value="N-terminal domain of ligase-like"/>
    <property type="match status" value="1"/>
</dbReference>
<dbReference type="SUPFAM" id="SSF56801">
    <property type="entry name" value="Acetyl-CoA synthetase-like"/>
    <property type="match status" value="1"/>
</dbReference>
<feature type="chain" id="PRO_5007875173" evidence="3">
    <location>
        <begin position="22"/>
        <end position="1084"/>
    </location>
</feature>
<dbReference type="OrthoDB" id="429813at2759"/>
<proteinExistence type="predicted"/>
<feature type="signal peptide" evidence="3">
    <location>
        <begin position="1"/>
        <end position="21"/>
    </location>
</feature>
<keyword evidence="2" id="KW-0597">Phosphoprotein</keyword>
<dbReference type="STRING" id="436010.A0A166IFF2"/>
<evidence type="ECO:0000313" key="5">
    <source>
        <dbReference type="EMBL" id="KZP19759.1"/>
    </source>
</evidence>
<evidence type="ECO:0000256" key="3">
    <source>
        <dbReference type="SAM" id="SignalP"/>
    </source>
</evidence>
<dbReference type="InterPro" id="IPR020845">
    <property type="entry name" value="AMP-binding_CS"/>
</dbReference>
<dbReference type="InterPro" id="IPR042099">
    <property type="entry name" value="ANL_N_sf"/>
</dbReference>
<dbReference type="InterPro" id="IPR000873">
    <property type="entry name" value="AMP-dep_synth/lig_dom"/>
</dbReference>
<dbReference type="AlphaFoldDB" id="A0A166IFF2"/>
<dbReference type="GO" id="GO:0031177">
    <property type="term" value="F:phosphopantetheine binding"/>
    <property type="evidence" value="ECO:0007669"/>
    <property type="project" value="InterPro"/>
</dbReference>
<dbReference type="SUPFAM" id="SSF51735">
    <property type="entry name" value="NAD(P)-binding Rossmann-fold domains"/>
    <property type="match status" value="1"/>
</dbReference>
<feature type="domain" description="Carrier" evidence="4">
    <location>
        <begin position="575"/>
        <end position="666"/>
    </location>
</feature>
<evidence type="ECO:0000259" key="4">
    <source>
        <dbReference type="PROSITE" id="PS50075"/>
    </source>
</evidence>
<name>A0A166IFF2_9AGAM</name>
<dbReference type="Pfam" id="PF23562">
    <property type="entry name" value="AMP-binding_C_3"/>
    <property type="match status" value="1"/>
</dbReference>
<dbReference type="InterPro" id="IPR013120">
    <property type="entry name" value="FAR_NAD-bd"/>
</dbReference>
<evidence type="ECO:0000313" key="6">
    <source>
        <dbReference type="Proteomes" id="UP000076532"/>
    </source>
</evidence>
<dbReference type="InterPro" id="IPR009081">
    <property type="entry name" value="PP-bd_ACP"/>
</dbReference>
<dbReference type="PROSITE" id="PS00455">
    <property type="entry name" value="AMP_BINDING"/>
    <property type="match status" value="1"/>
</dbReference>
<dbReference type="Gene3D" id="3.40.50.720">
    <property type="entry name" value="NAD(P)-binding Rossmann-like Domain"/>
    <property type="match status" value="1"/>
</dbReference>
<organism evidence="5 6">
    <name type="scientific">Athelia psychrophila</name>
    <dbReference type="NCBI Taxonomy" id="1759441"/>
    <lineage>
        <taxon>Eukaryota</taxon>
        <taxon>Fungi</taxon>
        <taxon>Dikarya</taxon>
        <taxon>Basidiomycota</taxon>
        <taxon>Agaricomycotina</taxon>
        <taxon>Agaricomycetes</taxon>
        <taxon>Agaricomycetidae</taxon>
        <taxon>Atheliales</taxon>
        <taxon>Atheliaceae</taxon>
        <taxon>Athelia</taxon>
    </lineage>
</organism>
<dbReference type="Pfam" id="PF00501">
    <property type="entry name" value="AMP-binding"/>
    <property type="match status" value="1"/>
</dbReference>
<evidence type="ECO:0000256" key="1">
    <source>
        <dbReference type="ARBA" id="ARBA00022450"/>
    </source>
</evidence>
<dbReference type="PANTHER" id="PTHR43439">
    <property type="entry name" value="PHENYLACETATE-COENZYME A LIGASE"/>
    <property type="match status" value="1"/>
</dbReference>
<gene>
    <name evidence="5" type="ORF">FIBSPDRAFT_1045344</name>
</gene>
<dbReference type="Gene3D" id="1.10.1200.10">
    <property type="entry name" value="ACP-like"/>
    <property type="match status" value="1"/>
</dbReference>
<accession>A0A166IFF2</accession>
<protein>
    <submittedName>
        <fullName evidence="5">Non-ribosomal peptide synthetase</fullName>
    </submittedName>
</protein>
<keyword evidence="3" id="KW-0732">Signal</keyword>
<keyword evidence="6" id="KW-1185">Reference proteome</keyword>
<dbReference type="InterPro" id="IPR020806">
    <property type="entry name" value="PKS_PP-bd"/>
</dbReference>
<reference evidence="5 6" key="1">
    <citation type="journal article" date="2016" name="Mol. Biol. Evol.">
        <title>Comparative Genomics of Early-Diverging Mushroom-Forming Fungi Provides Insights into the Origins of Lignocellulose Decay Capabilities.</title>
        <authorList>
            <person name="Nagy L.G."/>
            <person name="Riley R."/>
            <person name="Tritt A."/>
            <person name="Adam C."/>
            <person name="Daum C."/>
            <person name="Floudas D."/>
            <person name="Sun H."/>
            <person name="Yadav J.S."/>
            <person name="Pangilinan J."/>
            <person name="Larsson K.H."/>
            <person name="Matsuura K."/>
            <person name="Barry K."/>
            <person name="Labutti K."/>
            <person name="Kuo R."/>
            <person name="Ohm R.A."/>
            <person name="Bhattacharya S.S."/>
            <person name="Shirouzu T."/>
            <person name="Yoshinaga Y."/>
            <person name="Martin F.M."/>
            <person name="Grigoriev I.V."/>
            <person name="Hibbett D.S."/>
        </authorList>
    </citation>
    <scope>NUCLEOTIDE SEQUENCE [LARGE SCALE GENOMIC DNA]</scope>
    <source>
        <strain evidence="5 6">CBS 109695</strain>
    </source>
</reference>
<dbReference type="PANTHER" id="PTHR43439:SF2">
    <property type="entry name" value="ENZYME, PUTATIVE (JCVI)-RELATED"/>
    <property type="match status" value="1"/>
</dbReference>
<dbReference type="SUPFAM" id="SSF47336">
    <property type="entry name" value="ACP-like"/>
    <property type="match status" value="1"/>
</dbReference>
<dbReference type="InterPro" id="IPR051414">
    <property type="entry name" value="Adenylate-forming_Reductase"/>
</dbReference>
<dbReference type="InterPro" id="IPR036736">
    <property type="entry name" value="ACP-like_sf"/>
</dbReference>
<sequence length="1084" mass="116039">MQFFKSTLFVAVAVAASFVAAAPSPADLTPCLGLVQPCTANGSCCSNFCADSLSYRITGAGYHYLTFHAVHRASHLLRPGREGPDDAVVAIVANVDVLLYQTLVAGLMRAGLVVFPISARNSPEAILSMLTKTACHRIITTSASLAALMSEVSALKPAGYDLTIENAPTISQCYPQLGHESSTDPFIPYPEPAVPFGMDTVFLYIHSSGSTGFPKPIPNTSRTLLSWCTSSTISALRGASRLGGMHLPPFHLFGLAIQLFAPLTSGNSAALYPPQSLHDHQLPIVPTSDNILAHSKRTGVTFVTTVPSFVELWVQTGELEWMRSLDVLMYGGGPLTKKIGDALVHAGVKLINIYGSTETGPITASYSDSSNRNRAPEDWSYVRFAGDVNVRMVREPDGNSYEAHILDADTYKVCVHNLPGVKGYSTNDLFVPHPTKPGLWGIVGRRDDVLILASGENVVPDPLENIIMSSPLVGGIVVFGHARNQVGVLLEPQHEVDGSDVTAFRNLVWPVVEEANKTSAAFSRIFKEMILVTKPGKPFPRVAKGTVAKKAAVKLYAPEIDELYETVEASAGSAEPPSSWAAVDVESWLGVQAADINSNKPVDADIDLFSQGLDSLSATFLRNRIIGALRASIDPDALKAARKITQNVIFSHPTLTQLSAHLVQLVSGIGAGPTSGSAAIEKMITKYSAGLATIPKSPGSSASVIVLLTGSTGGLGSFLLEALLKNAEVDQVYAYNRPSKGDVTVQGRQREAFVDKAFDTTLLESEKLVYVEGDAALPNLGLPNELYDQIRSSVTIVIHNAWRLDFNLSLASFEPNVRGTRNLIDLASQSAHGSTLRFLFASSLASSQGWDPSRGAFPEEIQLDASTAVGGGYGESKYILATSGLHATSFRIGQITGGKPSGAWATSDWVPSFIKSSLVIGGLPGAYGVASWLPMDVVSQVILDVALAAEYPSIAMNIVHPRPSSWSAIVGSISDALHTSGITAERLTIIPFTEWFEQLEQRARGANAEEMAKIPSVKILEFFRRMAIADAAARQSGRADSEGGITSCVTYRSQVASPTMARAQPIDQDDIQRWVNYWISRGYL</sequence>
<dbReference type="Proteomes" id="UP000076532">
    <property type="component" value="Unassembled WGS sequence"/>
</dbReference>
<evidence type="ECO:0000256" key="2">
    <source>
        <dbReference type="ARBA" id="ARBA00022553"/>
    </source>
</evidence>
<dbReference type="Pfam" id="PF07993">
    <property type="entry name" value="NAD_binding_4"/>
    <property type="match status" value="1"/>
</dbReference>
<dbReference type="EMBL" id="KV417561">
    <property type="protein sequence ID" value="KZP19759.1"/>
    <property type="molecule type" value="Genomic_DNA"/>
</dbReference>
<dbReference type="PROSITE" id="PS50075">
    <property type="entry name" value="CARRIER"/>
    <property type="match status" value="1"/>
</dbReference>
<dbReference type="SMART" id="SM00823">
    <property type="entry name" value="PKS_PP"/>
    <property type="match status" value="1"/>
</dbReference>
<keyword evidence="1" id="KW-0596">Phosphopantetheine</keyword>
<dbReference type="InterPro" id="IPR036291">
    <property type="entry name" value="NAD(P)-bd_dom_sf"/>
</dbReference>